<dbReference type="EMBL" id="CP001101">
    <property type="protein sequence ID" value="ACE05224.1"/>
    <property type="molecule type" value="Genomic_DNA"/>
</dbReference>
<dbReference type="GO" id="GO:0016746">
    <property type="term" value="F:acyltransferase activity"/>
    <property type="evidence" value="ECO:0007669"/>
    <property type="project" value="UniProtKB-KW"/>
</dbReference>
<dbReference type="Gene3D" id="3.40.630.30">
    <property type="match status" value="1"/>
</dbReference>
<dbReference type="AlphaFoldDB" id="B3EP85"/>
<evidence type="ECO:0008006" key="5">
    <source>
        <dbReference type="Google" id="ProtNLM"/>
    </source>
</evidence>
<dbReference type="KEGG" id="cpb:Cphamn1_2320"/>
<evidence type="ECO:0000256" key="3">
    <source>
        <dbReference type="ARBA" id="ARBA00023315"/>
    </source>
</evidence>
<reference evidence="4" key="1">
    <citation type="submission" date="2008-06" db="EMBL/GenBank/DDBJ databases">
        <title>Complete sequence of Chlorobium phaeobacteroides BS1.</title>
        <authorList>
            <consortium name="US DOE Joint Genome Institute"/>
            <person name="Lucas S."/>
            <person name="Copeland A."/>
            <person name="Lapidus A."/>
            <person name="Glavina del Rio T."/>
            <person name="Dalin E."/>
            <person name="Tice H."/>
            <person name="Bruce D."/>
            <person name="Goodwin L."/>
            <person name="Pitluck S."/>
            <person name="Schmutz J."/>
            <person name="Larimer F."/>
            <person name="Land M."/>
            <person name="Hauser L."/>
            <person name="Kyrpides N."/>
            <person name="Ovchinnikova G."/>
            <person name="Li T."/>
            <person name="Liu Z."/>
            <person name="Zhao F."/>
            <person name="Overmann J."/>
            <person name="Bryant D.A."/>
            <person name="Richardson P."/>
        </authorList>
    </citation>
    <scope>NUCLEOTIDE SEQUENCE [LARGE SCALE GENOMIC DNA]</scope>
    <source>
        <strain evidence="4">BS1</strain>
    </source>
</reference>
<keyword evidence="2" id="KW-0808">Transferase</keyword>
<dbReference type="SUPFAM" id="SSF55729">
    <property type="entry name" value="Acyl-CoA N-acyltransferases (Nat)"/>
    <property type="match status" value="1"/>
</dbReference>
<name>B3EP85_CHLPB</name>
<evidence type="ECO:0000313" key="4">
    <source>
        <dbReference type="EMBL" id="ACE05224.1"/>
    </source>
</evidence>
<evidence type="ECO:0000256" key="2">
    <source>
        <dbReference type="ARBA" id="ARBA00022679"/>
    </source>
</evidence>
<organism evidence="4">
    <name type="scientific">Chlorobium phaeobacteroides (strain BS1)</name>
    <dbReference type="NCBI Taxonomy" id="331678"/>
    <lineage>
        <taxon>Bacteria</taxon>
        <taxon>Pseudomonadati</taxon>
        <taxon>Chlorobiota</taxon>
        <taxon>Chlorobiia</taxon>
        <taxon>Chlorobiales</taxon>
        <taxon>Chlorobiaceae</taxon>
        <taxon>Chlorobium/Pelodictyon group</taxon>
        <taxon>Chlorobium</taxon>
    </lineage>
</organism>
<dbReference type="PANTHER" id="PTHR36449:SF1">
    <property type="entry name" value="ACETYLTRANSFERASE"/>
    <property type="match status" value="1"/>
</dbReference>
<gene>
    <name evidence="4" type="ordered locus">Cphamn1_2320</name>
</gene>
<dbReference type="InterPro" id="IPR016181">
    <property type="entry name" value="Acyl_CoA_acyltransferase"/>
</dbReference>
<keyword evidence="3" id="KW-0012">Acyltransferase</keyword>
<proteinExistence type="predicted"/>
<sequence>MMLPAWHEEPIAKHHDRVAFDCGDAALNEFLQSHARKSHDKGGAKTFLAVSDNDGKKVYGYYCLAPASVSYRKTPDVVKRGLGRYEVPVYRLGRLAVDCSVQGQGLGGQLLLAAGRRCIQVATEVGGVALLIDAKNERVASWYAAYGAVPLLDAPLSLLLPLKTLHVALETAGKL</sequence>
<dbReference type="PANTHER" id="PTHR36449">
    <property type="entry name" value="ACETYLTRANSFERASE-RELATED"/>
    <property type="match status" value="1"/>
</dbReference>
<protein>
    <recommendedName>
        <fullName evidence="5">GCN5-related N-acetyltransferase</fullName>
    </recommendedName>
</protein>
<accession>B3EP85</accession>
<keyword evidence="1" id="KW-1277">Toxin-antitoxin system</keyword>
<evidence type="ECO:0000256" key="1">
    <source>
        <dbReference type="ARBA" id="ARBA00022649"/>
    </source>
</evidence>
<dbReference type="OrthoDB" id="9799147at2"/>
<dbReference type="eggNOG" id="COG0454">
    <property type="taxonomic scope" value="Bacteria"/>
</dbReference>
<dbReference type="HOGENOM" id="CLU_101288_3_1_10"/>